<name>A0A1G2MQ17_9BACT</name>
<evidence type="ECO:0000256" key="1">
    <source>
        <dbReference type="SAM" id="Phobius"/>
    </source>
</evidence>
<keyword evidence="1" id="KW-1133">Transmembrane helix</keyword>
<evidence type="ECO:0000313" key="2">
    <source>
        <dbReference type="EMBL" id="OHA25975.1"/>
    </source>
</evidence>
<dbReference type="AlphaFoldDB" id="A0A1G2MQ17"/>
<dbReference type="EMBL" id="MHRQ01000029">
    <property type="protein sequence ID" value="OHA25975.1"/>
    <property type="molecule type" value="Genomic_DNA"/>
</dbReference>
<feature type="transmembrane region" description="Helical" evidence="1">
    <location>
        <begin position="77"/>
        <end position="97"/>
    </location>
</feature>
<comment type="caution">
    <text evidence="2">The sequence shown here is derived from an EMBL/GenBank/DDBJ whole genome shotgun (WGS) entry which is preliminary data.</text>
</comment>
<accession>A0A1G2MQ17</accession>
<sequence length="307" mass="34016">MPVTAELTQYVIQARASGLSDDAIRAELLKAGWNPTDVDAVVPPSTPLPPLPVLQPAFTKEIQGAGPVEARPRRSHLPFVITVILLLLVGGAVYYFLPDIVGVVMKLTNNAAPVVPVENLPANNTPAPAQPITTNTDTTGWQTYHDDKYGFEFMYPPTEIHRDVDIATYTTDAGVIVTSIPFAGNSLISAESKSRDYTDLPQYLEKVAQNIRDVNAKAKNEDYRNSTVNIEKTILGGQDAYVVKTIGKVGQSHDFFVDRGSYLFHLNFPFYTIDPSNPDYQKPLFQKDREMKALIEQMITTIKFFPL</sequence>
<evidence type="ECO:0000313" key="3">
    <source>
        <dbReference type="Proteomes" id="UP000177565"/>
    </source>
</evidence>
<dbReference type="Proteomes" id="UP000177565">
    <property type="component" value="Unassembled WGS sequence"/>
</dbReference>
<keyword evidence="1" id="KW-0472">Membrane</keyword>
<keyword evidence="1" id="KW-0812">Transmembrane</keyword>
<proteinExistence type="predicted"/>
<reference evidence="2 3" key="1">
    <citation type="journal article" date="2016" name="Nat. Commun.">
        <title>Thousands of microbial genomes shed light on interconnected biogeochemical processes in an aquifer system.</title>
        <authorList>
            <person name="Anantharaman K."/>
            <person name="Brown C.T."/>
            <person name="Hug L.A."/>
            <person name="Sharon I."/>
            <person name="Castelle C.J."/>
            <person name="Probst A.J."/>
            <person name="Thomas B.C."/>
            <person name="Singh A."/>
            <person name="Wilkins M.J."/>
            <person name="Karaoz U."/>
            <person name="Brodie E.L."/>
            <person name="Williams K.H."/>
            <person name="Hubbard S.S."/>
            <person name="Banfield J.F."/>
        </authorList>
    </citation>
    <scope>NUCLEOTIDE SEQUENCE [LARGE SCALE GENOMIC DNA]</scope>
</reference>
<protein>
    <submittedName>
        <fullName evidence="2">Uncharacterized protein</fullName>
    </submittedName>
</protein>
<organism evidence="2 3">
    <name type="scientific">Candidatus Taylorbacteria bacterium RIFCSPHIGHO2_02_FULL_46_13</name>
    <dbReference type="NCBI Taxonomy" id="1802312"/>
    <lineage>
        <taxon>Bacteria</taxon>
        <taxon>Candidatus Tayloriibacteriota</taxon>
    </lineage>
</organism>
<gene>
    <name evidence="2" type="ORF">A3C06_01995</name>
</gene>